<comment type="caution">
    <text evidence="2">The sequence shown here is derived from an EMBL/GenBank/DDBJ whole genome shotgun (WGS) entry which is preliminary data.</text>
</comment>
<feature type="region of interest" description="Disordered" evidence="1">
    <location>
        <begin position="107"/>
        <end position="149"/>
    </location>
</feature>
<keyword evidence="3" id="KW-1185">Reference proteome</keyword>
<gene>
    <name evidence="2" type="ORF">J437_LFUL001063</name>
</gene>
<dbReference type="AlphaFoldDB" id="A0A8K0P0Q8"/>
<evidence type="ECO:0000313" key="3">
    <source>
        <dbReference type="Proteomes" id="UP000792457"/>
    </source>
</evidence>
<reference evidence="2" key="2">
    <citation type="submission" date="2017-10" db="EMBL/GenBank/DDBJ databases">
        <title>Ladona fulva Genome sequencing and assembly.</title>
        <authorList>
            <person name="Murali S."/>
            <person name="Richards S."/>
            <person name="Bandaranaike D."/>
            <person name="Bellair M."/>
            <person name="Blankenburg K."/>
            <person name="Chao H."/>
            <person name="Dinh H."/>
            <person name="Doddapaneni H."/>
            <person name="Dugan-Rocha S."/>
            <person name="Elkadiri S."/>
            <person name="Gnanaolivu R."/>
            <person name="Hernandez B."/>
            <person name="Skinner E."/>
            <person name="Javaid M."/>
            <person name="Lee S."/>
            <person name="Li M."/>
            <person name="Ming W."/>
            <person name="Munidasa M."/>
            <person name="Muniz J."/>
            <person name="Nguyen L."/>
            <person name="Hughes D."/>
            <person name="Osuji N."/>
            <person name="Pu L.-L."/>
            <person name="Puazo M."/>
            <person name="Qu C."/>
            <person name="Quiroz J."/>
            <person name="Raj R."/>
            <person name="Weissenberger G."/>
            <person name="Xin Y."/>
            <person name="Zou X."/>
            <person name="Han Y."/>
            <person name="Worley K."/>
            <person name="Muzny D."/>
            <person name="Gibbs R."/>
        </authorList>
    </citation>
    <scope>NUCLEOTIDE SEQUENCE</scope>
    <source>
        <strain evidence="2">Sampled in the wild</strain>
    </source>
</reference>
<dbReference type="GO" id="GO:0005739">
    <property type="term" value="C:mitochondrion"/>
    <property type="evidence" value="ECO:0007669"/>
    <property type="project" value="TreeGrafter"/>
</dbReference>
<dbReference type="PANTHER" id="PTHR14938:SF2">
    <property type="entry name" value="HCLS1-ASSOCIATED PROTEIN X-1"/>
    <property type="match status" value="1"/>
</dbReference>
<sequence>MSFFDFLKNFLGLRGRNATPFDPPNSGPDHGNEFKKPVWIDEYEEEDDDILSPQHGMHPFPILTDPIEIHRYFEQQMQEMQRMLQGFTFFSPSSIFDEFVNGNERRIPGALELPPEDPKSLRDHYLKHSDDKGKLKRQDEDLDSRVSSGGLGKILDDEVAGNQITPASPVPKFRFFSQSVITHTIRKADGSVETRTTKKLSDGTEETTVKVQKPDGSEEIHTETNLLPKNEFYDYSGSGGNRDFMYDVLNNQSKEEIKGQEGEVKEIGDKESVKKEEKEGWLSEEKKRDSLESYN</sequence>
<evidence type="ECO:0000313" key="2">
    <source>
        <dbReference type="EMBL" id="KAG8229191.1"/>
    </source>
</evidence>
<dbReference type="OrthoDB" id="5562606at2759"/>
<dbReference type="GO" id="GO:0016324">
    <property type="term" value="C:apical plasma membrane"/>
    <property type="evidence" value="ECO:0007669"/>
    <property type="project" value="TreeGrafter"/>
</dbReference>
<proteinExistence type="predicted"/>
<dbReference type="GO" id="GO:0016529">
    <property type="term" value="C:sarcoplasmic reticulum"/>
    <property type="evidence" value="ECO:0007669"/>
    <property type="project" value="TreeGrafter"/>
</dbReference>
<accession>A0A8K0P0Q8</accession>
<dbReference type="EMBL" id="KZ308415">
    <property type="protein sequence ID" value="KAG8229191.1"/>
    <property type="molecule type" value="Genomic_DNA"/>
</dbReference>
<dbReference type="GO" id="GO:0043066">
    <property type="term" value="P:negative regulation of apoptotic process"/>
    <property type="evidence" value="ECO:0007669"/>
    <property type="project" value="InterPro"/>
</dbReference>
<protein>
    <submittedName>
        <fullName evidence="2">Uncharacterized protein</fullName>
    </submittedName>
</protein>
<dbReference type="GO" id="GO:0015629">
    <property type="term" value="C:actin cytoskeleton"/>
    <property type="evidence" value="ECO:0007669"/>
    <property type="project" value="TreeGrafter"/>
</dbReference>
<organism evidence="2 3">
    <name type="scientific">Ladona fulva</name>
    <name type="common">Scarce chaser dragonfly</name>
    <name type="synonym">Libellula fulva</name>
    <dbReference type="NCBI Taxonomy" id="123851"/>
    <lineage>
        <taxon>Eukaryota</taxon>
        <taxon>Metazoa</taxon>
        <taxon>Ecdysozoa</taxon>
        <taxon>Arthropoda</taxon>
        <taxon>Hexapoda</taxon>
        <taxon>Insecta</taxon>
        <taxon>Pterygota</taxon>
        <taxon>Palaeoptera</taxon>
        <taxon>Odonata</taxon>
        <taxon>Epiprocta</taxon>
        <taxon>Anisoptera</taxon>
        <taxon>Libelluloidea</taxon>
        <taxon>Libellulidae</taxon>
        <taxon>Ladona</taxon>
    </lineage>
</organism>
<dbReference type="GO" id="GO:0030136">
    <property type="term" value="C:clathrin-coated vesicle"/>
    <property type="evidence" value="ECO:0007669"/>
    <property type="project" value="TreeGrafter"/>
</dbReference>
<name>A0A8K0P0Q8_LADFU</name>
<dbReference type="GO" id="GO:0030833">
    <property type="term" value="P:regulation of actin filament polymerization"/>
    <property type="evidence" value="ECO:0007669"/>
    <property type="project" value="TreeGrafter"/>
</dbReference>
<dbReference type="InterPro" id="IPR017248">
    <property type="entry name" value="HAX-1"/>
</dbReference>
<dbReference type="Proteomes" id="UP000792457">
    <property type="component" value="Unassembled WGS sequence"/>
</dbReference>
<evidence type="ECO:0000256" key="1">
    <source>
        <dbReference type="SAM" id="MobiDB-lite"/>
    </source>
</evidence>
<reference evidence="2" key="1">
    <citation type="submission" date="2013-04" db="EMBL/GenBank/DDBJ databases">
        <authorList>
            <person name="Qu J."/>
            <person name="Murali S.C."/>
            <person name="Bandaranaike D."/>
            <person name="Bellair M."/>
            <person name="Blankenburg K."/>
            <person name="Chao H."/>
            <person name="Dinh H."/>
            <person name="Doddapaneni H."/>
            <person name="Downs B."/>
            <person name="Dugan-Rocha S."/>
            <person name="Elkadiri S."/>
            <person name="Gnanaolivu R.D."/>
            <person name="Hernandez B."/>
            <person name="Javaid M."/>
            <person name="Jayaseelan J.C."/>
            <person name="Lee S."/>
            <person name="Li M."/>
            <person name="Ming W."/>
            <person name="Munidasa M."/>
            <person name="Muniz J."/>
            <person name="Nguyen L."/>
            <person name="Ongeri F."/>
            <person name="Osuji N."/>
            <person name="Pu L.-L."/>
            <person name="Puazo M."/>
            <person name="Qu C."/>
            <person name="Quiroz J."/>
            <person name="Raj R."/>
            <person name="Weissenberger G."/>
            <person name="Xin Y."/>
            <person name="Zou X."/>
            <person name="Han Y."/>
            <person name="Richards S."/>
            <person name="Worley K."/>
            <person name="Muzny D."/>
            <person name="Gibbs R."/>
        </authorList>
    </citation>
    <scope>NUCLEOTIDE SEQUENCE</scope>
    <source>
        <strain evidence="2">Sampled in the wild</strain>
    </source>
</reference>
<feature type="compositionally biased region" description="Basic and acidic residues" evidence="1">
    <location>
        <begin position="116"/>
        <end position="139"/>
    </location>
</feature>
<feature type="region of interest" description="Disordered" evidence="1">
    <location>
        <begin position="257"/>
        <end position="295"/>
    </location>
</feature>
<dbReference type="PANTHER" id="PTHR14938">
    <property type="entry name" value="HCLS1-ASSOCIATED PROTEIN X-1"/>
    <property type="match status" value="1"/>
</dbReference>